<feature type="non-terminal residue" evidence="1">
    <location>
        <position position="1"/>
    </location>
</feature>
<keyword evidence="2" id="KW-1185">Reference proteome</keyword>
<evidence type="ECO:0000313" key="1">
    <source>
        <dbReference type="EMBL" id="OCK87071.1"/>
    </source>
</evidence>
<gene>
    <name evidence="1" type="ORF">K441DRAFT_596000</name>
</gene>
<accession>A0ACC8ELA1</accession>
<proteinExistence type="predicted"/>
<reference evidence="1 2" key="1">
    <citation type="journal article" date="2016" name="Nat. Commun.">
        <title>Ectomycorrhizal ecology is imprinted in the genome of the dominant symbiotic fungus Cenococcum geophilum.</title>
        <authorList>
            <consortium name="DOE Joint Genome Institute"/>
            <person name="Peter M."/>
            <person name="Kohler A."/>
            <person name="Ohm R.A."/>
            <person name="Kuo A."/>
            <person name="Krutzmann J."/>
            <person name="Morin E."/>
            <person name="Arend M."/>
            <person name="Barry K.W."/>
            <person name="Binder M."/>
            <person name="Choi C."/>
            <person name="Clum A."/>
            <person name="Copeland A."/>
            <person name="Grisel N."/>
            <person name="Haridas S."/>
            <person name="Kipfer T."/>
            <person name="LaButti K."/>
            <person name="Lindquist E."/>
            <person name="Lipzen A."/>
            <person name="Maire R."/>
            <person name="Meier B."/>
            <person name="Mihaltcheva S."/>
            <person name="Molinier V."/>
            <person name="Murat C."/>
            <person name="Poggeler S."/>
            <person name="Quandt C.A."/>
            <person name="Sperisen C."/>
            <person name="Tritt A."/>
            <person name="Tisserant E."/>
            <person name="Crous P.W."/>
            <person name="Henrissat B."/>
            <person name="Nehls U."/>
            <person name="Egli S."/>
            <person name="Spatafora J.W."/>
            <person name="Grigoriev I.V."/>
            <person name="Martin F.M."/>
        </authorList>
    </citation>
    <scope>NUCLEOTIDE SEQUENCE [LARGE SCALE GENOMIC DNA]</scope>
    <source>
        <strain evidence="1 2">1.58</strain>
    </source>
</reference>
<evidence type="ECO:0000313" key="2">
    <source>
        <dbReference type="Proteomes" id="UP000250078"/>
    </source>
</evidence>
<organism evidence="1 2">
    <name type="scientific">Cenococcum geophilum 1.58</name>
    <dbReference type="NCBI Taxonomy" id="794803"/>
    <lineage>
        <taxon>Eukaryota</taxon>
        <taxon>Fungi</taxon>
        <taxon>Dikarya</taxon>
        <taxon>Ascomycota</taxon>
        <taxon>Pezizomycotina</taxon>
        <taxon>Dothideomycetes</taxon>
        <taxon>Pleosporomycetidae</taxon>
        <taxon>Gloniales</taxon>
        <taxon>Gloniaceae</taxon>
        <taxon>Cenococcum</taxon>
    </lineage>
</organism>
<sequence>SDIIRAALISIWYFLAKYPEHAEKILSKLRNVDEADANRLALLPYLNGVINETLRLVPL</sequence>
<dbReference type="EMBL" id="KV748271">
    <property type="protein sequence ID" value="OCK87071.1"/>
    <property type="molecule type" value="Genomic_DNA"/>
</dbReference>
<name>A0ACC8ELA1_9PEZI</name>
<dbReference type="Proteomes" id="UP000250078">
    <property type="component" value="Unassembled WGS sequence"/>
</dbReference>
<protein>
    <submittedName>
        <fullName evidence="1">Uncharacterized protein</fullName>
    </submittedName>
</protein>